<feature type="transmembrane region" description="Helical" evidence="6">
    <location>
        <begin position="496"/>
        <end position="516"/>
    </location>
</feature>
<feature type="transmembrane region" description="Helical" evidence="6">
    <location>
        <begin position="322"/>
        <end position="343"/>
    </location>
</feature>
<evidence type="ECO:0000256" key="6">
    <source>
        <dbReference type="SAM" id="Phobius"/>
    </source>
</evidence>
<dbReference type="EMBL" id="QFXE01000021">
    <property type="protein sequence ID" value="RDH82026.1"/>
    <property type="molecule type" value="Genomic_DNA"/>
</dbReference>
<dbReference type="PANTHER" id="PTHR33406">
    <property type="entry name" value="MEMBRANE PROTEIN MJ1562-RELATED"/>
    <property type="match status" value="1"/>
</dbReference>
<organism evidence="8 9">
    <name type="scientific">endosymbiont of Escarpia spicata</name>
    <dbReference type="NCBI Taxonomy" id="2200908"/>
    <lineage>
        <taxon>Bacteria</taxon>
        <taxon>Pseudomonadati</taxon>
        <taxon>Pseudomonadota</taxon>
        <taxon>Gammaproteobacteria</taxon>
        <taxon>sulfur-oxidizing symbionts</taxon>
    </lineage>
</organism>
<protein>
    <recommendedName>
        <fullName evidence="7">Membrane transport protein MMPL domain-containing protein</fullName>
    </recommendedName>
</protein>
<accession>A0A370DCY2</accession>
<feature type="transmembrane region" description="Helical" evidence="6">
    <location>
        <begin position="168"/>
        <end position="188"/>
    </location>
</feature>
<feature type="transmembrane region" description="Helical" evidence="6">
    <location>
        <begin position="269"/>
        <end position="290"/>
    </location>
</feature>
<dbReference type="Proteomes" id="UP000254771">
    <property type="component" value="Unassembled WGS sequence"/>
</dbReference>
<name>A0A370DCY2_9GAMM</name>
<sequence>MAVPICLYYLSSFTPDERPTLEQMLPPQDQDRLEEIRTIFGIEPNRMIIGIKPEAEPDSIGRLKQQISAIDDVADVMQISIEGQNARLLLINISAGNSTMQAAHRLEKAIAALTAAFADTITATIGTPQIRVASWQGAYEDIRDILPWLLISVTLIPYLFFRSLSALLFPLFVASISCTLILLLVQHFERNTGLIAVVLIPIVWSIATLDAIHLIDRTVRLAGKRNTFFPSVEIRALAHPCLLTSLTTAGALLILALQEDSPLLHDLGIWAGIGALLAYLLTFVTGTLFLSTGIRYRPVPNWPRYLALQAVRYSQHHAKRVLTAWVILLCLALSGLPSLQLTVRFPSLFHPSHTLEEEIDKLAAMSGTDLRPIDVFIEAIDEPGADRMALLNAARALRNYAKTWPETKMVLPFAGGLETATASKPGTEEAALSDWFKPDSTTARVQLHFAPHSFQRHSELIDWLRHFDRTVLSHHRLWFGGTGYDYHRMEQLGAKAGMMGLIGSLAIIMATLLWTFRGNTDIFVPALIALLLPAMLIGGIMGHAGIPWSLGMMLLPVIYIGLAVDYTLHLLWPLRHSKRSLQRRLQSSALRAGPALLATTAVIATCTAALSQSAIQVNRELGGLLAVGLTLALLCSLTLTPAIIRLWRHRSVQY</sequence>
<dbReference type="InterPro" id="IPR050545">
    <property type="entry name" value="Mycobact_MmpL"/>
</dbReference>
<proteinExistence type="predicted"/>
<feature type="transmembrane region" description="Helical" evidence="6">
    <location>
        <begin position="595"/>
        <end position="615"/>
    </location>
</feature>
<keyword evidence="4 6" id="KW-1133">Transmembrane helix</keyword>
<evidence type="ECO:0000256" key="3">
    <source>
        <dbReference type="ARBA" id="ARBA00022692"/>
    </source>
</evidence>
<keyword evidence="9" id="KW-1185">Reference proteome</keyword>
<dbReference type="SUPFAM" id="SSF82866">
    <property type="entry name" value="Multidrug efflux transporter AcrB transmembrane domain"/>
    <property type="match status" value="2"/>
</dbReference>
<gene>
    <name evidence="8" type="ORF">DIZ78_16460</name>
</gene>
<dbReference type="InterPro" id="IPR004869">
    <property type="entry name" value="MMPL_dom"/>
</dbReference>
<evidence type="ECO:0000256" key="4">
    <source>
        <dbReference type="ARBA" id="ARBA00022989"/>
    </source>
</evidence>
<feature type="transmembrane region" description="Helical" evidence="6">
    <location>
        <begin position="194"/>
        <end position="215"/>
    </location>
</feature>
<reference evidence="8 9" key="1">
    <citation type="journal article" date="2018" name="ISME J.">
        <title>Endosymbiont genomes yield clues of tubeworm success.</title>
        <authorList>
            <person name="Li Y."/>
            <person name="Liles M.R."/>
            <person name="Halanych K.M."/>
        </authorList>
    </citation>
    <scope>NUCLEOTIDE SEQUENCE [LARGE SCALE GENOMIC DNA]</scope>
    <source>
        <strain evidence="8">A1462</strain>
    </source>
</reference>
<evidence type="ECO:0000313" key="9">
    <source>
        <dbReference type="Proteomes" id="UP000254771"/>
    </source>
</evidence>
<feature type="domain" description="Membrane transport protein MMPL" evidence="7">
    <location>
        <begin position="424"/>
        <end position="646"/>
    </location>
</feature>
<evidence type="ECO:0000256" key="5">
    <source>
        <dbReference type="ARBA" id="ARBA00023136"/>
    </source>
</evidence>
<feature type="transmembrane region" description="Helical" evidence="6">
    <location>
        <begin position="552"/>
        <end position="574"/>
    </location>
</feature>
<dbReference type="Pfam" id="PF03176">
    <property type="entry name" value="MMPL"/>
    <property type="match status" value="1"/>
</dbReference>
<evidence type="ECO:0000259" key="7">
    <source>
        <dbReference type="Pfam" id="PF03176"/>
    </source>
</evidence>
<keyword evidence="3 6" id="KW-0812">Transmembrane</keyword>
<keyword evidence="5 6" id="KW-0472">Membrane</keyword>
<dbReference type="PANTHER" id="PTHR33406:SF13">
    <property type="entry name" value="MEMBRANE PROTEIN YDFJ"/>
    <property type="match status" value="1"/>
</dbReference>
<dbReference type="AlphaFoldDB" id="A0A370DCY2"/>
<dbReference type="GO" id="GO:0005886">
    <property type="term" value="C:plasma membrane"/>
    <property type="evidence" value="ECO:0007669"/>
    <property type="project" value="UniProtKB-SubCell"/>
</dbReference>
<feature type="transmembrane region" description="Helical" evidence="6">
    <location>
        <begin position="621"/>
        <end position="644"/>
    </location>
</feature>
<keyword evidence="2" id="KW-1003">Cell membrane</keyword>
<evidence type="ECO:0000313" key="8">
    <source>
        <dbReference type="EMBL" id="RDH82026.1"/>
    </source>
</evidence>
<dbReference type="Gene3D" id="1.20.1640.10">
    <property type="entry name" value="Multidrug efflux transporter AcrB transmembrane domain"/>
    <property type="match status" value="2"/>
</dbReference>
<feature type="transmembrane region" description="Helical" evidence="6">
    <location>
        <begin position="523"/>
        <end position="546"/>
    </location>
</feature>
<feature type="transmembrane region" description="Helical" evidence="6">
    <location>
        <begin position="236"/>
        <end position="257"/>
    </location>
</feature>
<comment type="caution">
    <text evidence="8">The sequence shown here is derived from an EMBL/GenBank/DDBJ whole genome shotgun (WGS) entry which is preliminary data.</text>
</comment>
<comment type="subcellular location">
    <subcellularLocation>
        <location evidence="1">Cell membrane</location>
        <topology evidence="1">Multi-pass membrane protein</topology>
    </subcellularLocation>
</comment>
<evidence type="ECO:0000256" key="2">
    <source>
        <dbReference type="ARBA" id="ARBA00022475"/>
    </source>
</evidence>
<feature type="transmembrane region" description="Helical" evidence="6">
    <location>
        <begin position="145"/>
        <end position="161"/>
    </location>
</feature>
<evidence type="ECO:0000256" key="1">
    <source>
        <dbReference type="ARBA" id="ARBA00004651"/>
    </source>
</evidence>